<evidence type="ECO:0000313" key="6">
    <source>
        <dbReference type="Proteomes" id="UP000054477"/>
    </source>
</evidence>
<keyword evidence="3" id="KW-0544">Nucleosome core</keyword>
<feature type="region of interest" description="Disordered" evidence="4">
    <location>
        <begin position="38"/>
        <end position="70"/>
    </location>
</feature>
<name>A0A0C9WPS1_9AGAR</name>
<keyword evidence="2" id="KW-0158">Chromosome</keyword>
<dbReference type="AlphaFoldDB" id="A0A0C9WPS1"/>
<accession>A0A0C9WPS1</accession>
<dbReference type="HOGENOM" id="CLU_2758127_0_0_1"/>
<evidence type="ECO:0000256" key="4">
    <source>
        <dbReference type="SAM" id="MobiDB-lite"/>
    </source>
</evidence>
<dbReference type="PRINTS" id="PR00622">
    <property type="entry name" value="HISTONEH3"/>
</dbReference>
<keyword evidence="3" id="KW-0238">DNA-binding</keyword>
<sequence>MMNTQTLPPSFCPHRTTDTQATRLTTLHILQMARTKQTACKSTRGEPPHKQLAAKSPACKSAIRRPHSTD</sequence>
<reference evidence="5 6" key="1">
    <citation type="submission" date="2014-04" db="EMBL/GenBank/DDBJ databases">
        <authorList>
            <consortium name="DOE Joint Genome Institute"/>
            <person name="Kuo A."/>
            <person name="Kohler A."/>
            <person name="Nagy L.G."/>
            <person name="Floudas D."/>
            <person name="Copeland A."/>
            <person name="Barry K.W."/>
            <person name="Cichocki N."/>
            <person name="Veneault-Fourrey C."/>
            <person name="LaButti K."/>
            <person name="Lindquist E.A."/>
            <person name="Lipzen A."/>
            <person name="Lundell T."/>
            <person name="Morin E."/>
            <person name="Murat C."/>
            <person name="Sun H."/>
            <person name="Tunlid A."/>
            <person name="Henrissat B."/>
            <person name="Grigoriev I.V."/>
            <person name="Hibbett D.S."/>
            <person name="Martin F."/>
            <person name="Nordberg H.P."/>
            <person name="Cantor M.N."/>
            <person name="Hua S.X."/>
        </authorList>
    </citation>
    <scope>NUCLEOTIDE SEQUENCE [LARGE SCALE GENOMIC DNA]</scope>
    <source>
        <strain evidence="5 6">LaAM-08-1</strain>
    </source>
</reference>
<evidence type="ECO:0000256" key="3">
    <source>
        <dbReference type="ARBA" id="ARBA00023269"/>
    </source>
</evidence>
<protein>
    <submittedName>
        <fullName evidence="5">Uncharacterized protein</fullName>
    </submittedName>
</protein>
<evidence type="ECO:0000256" key="1">
    <source>
        <dbReference type="ARBA" id="ARBA00004286"/>
    </source>
</evidence>
<dbReference type="GO" id="GO:0030527">
    <property type="term" value="F:structural constituent of chromatin"/>
    <property type="evidence" value="ECO:0007669"/>
    <property type="project" value="InterPro"/>
</dbReference>
<dbReference type="GO" id="GO:0000786">
    <property type="term" value="C:nucleosome"/>
    <property type="evidence" value="ECO:0007669"/>
    <property type="project" value="UniProtKB-KW"/>
</dbReference>
<dbReference type="OrthoDB" id="3036637at2759"/>
<proteinExistence type="predicted"/>
<organism evidence="5 6">
    <name type="scientific">Laccaria amethystina LaAM-08-1</name>
    <dbReference type="NCBI Taxonomy" id="1095629"/>
    <lineage>
        <taxon>Eukaryota</taxon>
        <taxon>Fungi</taxon>
        <taxon>Dikarya</taxon>
        <taxon>Basidiomycota</taxon>
        <taxon>Agaricomycotina</taxon>
        <taxon>Agaricomycetes</taxon>
        <taxon>Agaricomycetidae</taxon>
        <taxon>Agaricales</taxon>
        <taxon>Agaricineae</taxon>
        <taxon>Hydnangiaceae</taxon>
        <taxon>Laccaria</taxon>
    </lineage>
</organism>
<keyword evidence="6" id="KW-1185">Reference proteome</keyword>
<evidence type="ECO:0000256" key="2">
    <source>
        <dbReference type="ARBA" id="ARBA00022454"/>
    </source>
</evidence>
<dbReference type="EMBL" id="KN839576">
    <property type="protein sequence ID" value="KIJ89603.1"/>
    <property type="molecule type" value="Genomic_DNA"/>
</dbReference>
<dbReference type="GO" id="GO:0003677">
    <property type="term" value="F:DNA binding"/>
    <property type="evidence" value="ECO:0007669"/>
    <property type="project" value="InterPro"/>
</dbReference>
<dbReference type="InterPro" id="IPR000164">
    <property type="entry name" value="Histone_H3/CENP-A"/>
</dbReference>
<comment type="subcellular location">
    <subcellularLocation>
        <location evidence="1">Chromosome</location>
    </subcellularLocation>
</comment>
<reference evidence="6" key="2">
    <citation type="submission" date="2015-01" db="EMBL/GenBank/DDBJ databases">
        <title>Evolutionary Origins and Diversification of the Mycorrhizal Mutualists.</title>
        <authorList>
            <consortium name="DOE Joint Genome Institute"/>
            <consortium name="Mycorrhizal Genomics Consortium"/>
            <person name="Kohler A."/>
            <person name="Kuo A."/>
            <person name="Nagy L.G."/>
            <person name="Floudas D."/>
            <person name="Copeland A."/>
            <person name="Barry K.W."/>
            <person name="Cichocki N."/>
            <person name="Veneault-Fourrey C."/>
            <person name="LaButti K."/>
            <person name="Lindquist E.A."/>
            <person name="Lipzen A."/>
            <person name="Lundell T."/>
            <person name="Morin E."/>
            <person name="Murat C."/>
            <person name="Riley R."/>
            <person name="Ohm R."/>
            <person name="Sun H."/>
            <person name="Tunlid A."/>
            <person name="Henrissat B."/>
            <person name="Grigoriev I.V."/>
            <person name="Hibbett D.S."/>
            <person name="Martin F."/>
        </authorList>
    </citation>
    <scope>NUCLEOTIDE SEQUENCE [LARGE SCALE GENOMIC DNA]</scope>
    <source>
        <strain evidence="6">LaAM-08-1</strain>
    </source>
</reference>
<dbReference type="Proteomes" id="UP000054477">
    <property type="component" value="Unassembled WGS sequence"/>
</dbReference>
<evidence type="ECO:0000313" key="5">
    <source>
        <dbReference type="EMBL" id="KIJ89603.1"/>
    </source>
</evidence>
<gene>
    <name evidence="5" type="ORF">K443DRAFT_158981</name>
</gene>